<organism evidence="2 3">
    <name type="scientific">Nocardia yunnanensis</name>
    <dbReference type="NCBI Taxonomy" id="2382165"/>
    <lineage>
        <taxon>Bacteria</taxon>
        <taxon>Bacillati</taxon>
        <taxon>Actinomycetota</taxon>
        <taxon>Actinomycetes</taxon>
        <taxon>Mycobacteriales</taxon>
        <taxon>Nocardiaceae</taxon>
        <taxon>Nocardia</taxon>
    </lineage>
</organism>
<proteinExistence type="predicted"/>
<dbReference type="OrthoDB" id="4566005at2"/>
<dbReference type="GO" id="GO:0006355">
    <property type="term" value="P:regulation of DNA-templated transcription"/>
    <property type="evidence" value="ECO:0007669"/>
    <property type="project" value="InterPro"/>
</dbReference>
<keyword evidence="3" id="KW-1185">Reference proteome</keyword>
<evidence type="ECO:0000313" key="3">
    <source>
        <dbReference type="Proteomes" id="UP000267164"/>
    </source>
</evidence>
<dbReference type="RefSeq" id="WP_120744238.1">
    <property type="nucleotide sequence ID" value="NZ_CP032568.1"/>
</dbReference>
<accession>A0A386ZNE3</accession>
<reference evidence="2 3" key="1">
    <citation type="submission" date="2018-09" db="EMBL/GenBank/DDBJ databases">
        <title>Nocardia yunnanensis sp. nov., an actinomycete isolated from a soil sample.</title>
        <authorList>
            <person name="Zhang J."/>
        </authorList>
    </citation>
    <scope>NUCLEOTIDE SEQUENCE [LARGE SCALE GENOMIC DNA]</scope>
    <source>
        <strain evidence="2 3">CFHS0054</strain>
    </source>
</reference>
<protein>
    <submittedName>
        <fullName evidence="2">Ribbon-helix-helix protein, CopG family</fullName>
    </submittedName>
</protein>
<dbReference type="InterPro" id="IPR002145">
    <property type="entry name" value="CopG"/>
</dbReference>
<gene>
    <name evidence="2" type="ORF">D7D52_18585</name>
</gene>
<dbReference type="Pfam" id="PF01402">
    <property type="entry name" value="RHH_1"/>
    <property type="match status" value="1"/>
</dbReference>
<sequence>MGLKKTTVMVDESDLELIKQVAAREGRSEAEIFREAFHLVAIRGRRWEEDWDIPVVDLGRPIGDEEVRRAVGDAIAGSEDRDQ</sequence>
<dbReference type="Proteomes" id="UP000267164">
    <property type="component" value="Chromosome"/>
</dbReference>
<evidence type="ECO:0000259" key="1">
    <source>
        <dbReference type="Pfam" id="PF01402"/>
    </source>
</evidence>
<name>A0A386ZNE3_9NOCA</name>
<dbReference type="EMBL" id="CP032568">
    <property type="protein sequence ID" value="AYF79161.1"/>
    <property type="molecule type" value="Genomic_DNA"/>
</dbReference>
<feature type="domain" description="Ribbon-helix-helix protein CopG" evidence="1">
    <location>
        <begin position="4"/>
        <end position="38"/>
    </location>
</feature>
<dbReference type="KEGG" id="nyu:D7D52_18585"/>
<dbReference type="AlphaFoldDB" id="A0A386ZNE3"/>
<evidence type="ECO:0000313" key="2">
    <source>
        <dbReference type="EMBL" id="AYF79161.1"/>
    </source>
</evidence>